<evidence type="ECO:0000256" key="9">
    <source>
        <dbReference type="ARBA" id="ARBA00023316"/>
    </source>
</evidence>
<keyword evidence="8 10" id="KW-0573">Peptidoglycan synthesis</keyword>
<dbReference type="HAMAP" id="MF_00047">
    <property type="entry name" value="Dala_Dala_lig"/>
    <property type="match status" value="1"/>
</dbReference>
<evidence type="ECO:0000256" key="1">
    <source>
        <dbReference type="ARBA" id="ARBA00004496"/>
    </source>
</evidence>
<protein>
    <recommendedName>
        <fullName evidence="10">D-alanine--D-alanine ligase</fullName>
        <ecNumber evidence="10">6.3.2.4</ecNumber>
    </recommendedName>
    <alternativeName>
        <fullName evidence="10">D-Ala-D-Ala ligase</fullName>
    </alternativeName>
    <alternativeName>
        <fullName evidence="10">D-alanylalanine synthetase</fullName>
    </alternativeName>
</protein>
<feature type="domain" description="ATP-grasp" evidence="12">
    <location>
        <begin position="107"/>
        <end position="312"/>
    </location>
</feature>
<dbReference type="NCBIfam" id="NF002378">
    <property type="entry name" value="PRK01372.1"/>
    <property type="match status" value="1"/>
</dbReference>
<keyword evidence="14" id="KW-1185">Reference proteome</keyword>
<dbReference type="RefSeq" id="WP_092649026.1">
    <property type="nucleotide sequence ID" value="NZ_LT629792.1"/>
</dbReference>
<comment type="subcellular location">
    <subcellularLocation>
        <location evidence="1 10">Cytoplasm</location>
    </subcellularLocation>
</comment>
<comment type="function">
    <text evidence="10">Cell wall formation.</text>
</comment>
<evidence type="ECO:0000313" key="13">
    <source>
        <dbReference type="EMBL" id="SDU10066.1"/>
    </source>
</evidence>
<organism evidence="13 14">
    <name type="scientific">Schaalia radingae</name>
    <dbReference type="NCBI Taxonomy" id="131110"/>
    <lineage>
        <taxon>Bacteria</taxon>
        <taxon>Bacillati</taxon>
        <taxon>Actinomycetota</taxon>
        <taxon>Actinomycetes</taxon>
        <taxon>Actinomycetales</taxon>
        <taxon>Actinomycetaceae</taxon>
        <taxon>Schaalia</taxon>
    </lineage>
</organism>
<proteinExistence type="inferred from homology"/>
<evidence type="ECO:0000256" key="8">
    <source>
        <dbReference type="ARBA" id="ARBA00022984"/>
    </source>
</evidence>
<keyword evidence="3 10" id="KW-0963">Cytoplasm</keyword>
<evidence type="ECO:0000259" key="12">
    <source>
        <dbReference type="PROSITE" id="PS50975"/>
    </source>
</evidence>
<dbReference type="EC" id="6.3.2.4" evidence="10"/>
<dbReference type="InterPro" id="IPR013815">
    <property type="entry name" value="ATP_grasp_subdomain_1"/>
</dbReference>
<gene>
    <name evidence="10" type="primary">ddl</name>
    <name evidence="13" type="ORF">SAMN04489714_2163</name>
</gene>
<dbReference type="PIRSF" id="PIRSF039102">
    <property type="entry name" value="Ddl/VanB"/>
    <property type="match status" value="1"/>
</dbReference>
<evidence type="ECO:0000256" key="7">
    <source>
        <dbReference type="ARBA" id="ARBA00022960"/>
    </source>
</evidence>
<dbReference type="Gene3D" id="3.40.50.20">
    <property type="match status" value="1"/>
</dbReference>
<evidence type="ECO:0000256" key="11">
    <source>
        <dbReference type="PROSITE-ProRule" id="PRU00409"/>
    </source>
</evidence>
<dbReference type="SUPFAM" id="SSF52440">
    <property type="entry name" value="PreATP-grasp domain"/>
    <property type="match status" value="1"/>
</dbReference>
<evidence type="ECO:0000313" key="14">
    <source>
        <dbReference type="Proteomes" id="UP000198976"/>
    </source>
</evidence>
<evidence type="ECO:0000256" key="3">
    <source>
        <dbReference type="ARBA" id="ARBA00022490"/>
    </source>
</evidence>
<dbReference type="SUPFAM" id="SSF56059">
    <property type="entry name" value="Glutathione synthetase ATP-binding domain-like"/>
    <property type="match status" value="1"/>
</dbReference>
<keyword evidence="5 11" id="KW-0547">Nucleotide-binding</keyword>
<evidence type="ECO:0000256" key="4">
    <source>
        <dbReference type="ARBA" id="ARBA00022598"/>
    </source>
</evidence>
<dbReference type="InterPro" id="IPR011095">
    <property type="entry name" value="Dala_Dala_lig_C"/>
</dbReference>
<sequence length="319" mass="34411">MTRQTDHPQRVLIIAGGLTHERDVSVRSGRRVASTLHHLGHKVCVCDLDSELLTGIEDFQPDVIWPLIHGSLGEDGSLQGLLENLDIPFVGSNSAQAMMATNKPTAKSLVGSSGLNTPGWVTLPQQLFRQVGASGVLDSLDQTMHYPAIVKPADGGSALGLSKVTSAEELRLALVDAFAYGERVMIENFVEGTEVAVSVLDLENGPTALPPIEIVTDDGRYDYDARYTTDSTEYFVPARLDQEVLDHAQETALEIHALLGLRHLSRIDVIVDPAGTVWFIDANVAPGMTDTSLFPQAADAQDSFSAVCDRIVHFVASDL</sequence>
<comment type="catalytic activity">
    <reaction evidence="10">
        <text>2 D-alanine + ATP = D-alanyl-D-alanine + ADP + phosphate + H(+)</text>
        <dbReference type="Rhea" id="RHEA:11224"/>
        <dbReference type="ChEBI" id="CHEBI:15378"/>
        <dbReference type="ChEBI" id="CHEBI:30616"/>
        <dbReference type="ChEBI" id="CHEBI:43474"/>
        <dbReference type="ChEBI" id="CHEBI:57416"/>
        <dbReference type="ChEBI" id="CHEBI:57822"/>
        <dbReference type="ChEBI" id="CHEBI:456216"/>
        <dbReference type="EC" id="6.3.2.4"/>
    </reaction>
</comment>
<dbReference type="PANTHER" id="PTHR23132:SF23">
    <property type="entry name" value="D-ALANINE--D-ALANINE LIGASE B"/>
    <property type="match status" value="1"/>
</dbReference>
<name>A0ABY0VD69_9ACTO</name>
<keyword evidence="6 11" id="KW-0067">ATP-binding</keyword>
<keyword evidence="9 10" id="KW-0961">Cell wall biogenesis/degradation</keyword>
<evidence type="ECO:0000256" key="2">
    <source>
        <dbReference type="ARBA" id="ARBA00010871"/>
    </source>
</evidence>
<keyword evidence="7 10" id="KW-0133">Cell shape</keyword>
<dbReference type="InterPro" id="IPR011761">
    <property type="entry name" value="ATP-grasp"/>
</dbReference>
<evidence type="ECO:0000256" key="6">
    <source>
        <dbReference type="ARBA" id="ARBA00022840"/>
    </source>
</evidence>
<dbReference type="PROSITE" id="PS50975">
    <property type="entry name" value="ATP_GRASP"/>
    <property type="match status" value="1"/>
</dbReference>
<evidence type="ECO:0000256" key="10">
    <source>
        <dbReference type="HAMAP-Rule" id="MF_00047"/>
    </source>
</evidence>
<dbReference type="Proteomes" id="UP000198976">
    <property type="component" value="Chromosome I"/>
</dbReference>
<dbReference type="PANTHER" id="PTHR23132">
    <property type="entry name" value="D-ALANINE--D-ALANINE LIGASE"/>
    <property type="match status" value="1"/>
</dbReference>
<dbReference type="PROSITE" id="PS00843">
    <property type="entry name" value="DALA_DALA_LIGASE_1"/>
    <property type="match status" value="1"/>
</dbReference>
<dbReference type="GO" id="GO:0016874">
    <property type="term" value="F:ligase activity"/>
    <property type="evidence" value="ECO:0007669"/>
    <property type="project" value="UniProtKB-KW"/>
</dbReference>
<accession>A0ABY0VD69</accession>
<reference evidence="13 14" key="1">
    <citation type="submission" date="2016-10" db="EMBL/GenBank/DDBJ databases">
        <authorList>
            <person name="Varghese N."/>
            <person name="Submissions S."/>
        </authorList>
    </citation>
    <scope>NUCLEOTIDE SEQUENCE [LARGE SCALE GENOMIC DNA]</scope>
    <source>
        <strain evidence="13 14">DSM 9169</strain>
    </source>
</reference>
<comment type="similarity">
    <text evidence="2 10">Belongs to the D-alanine--D-alanine ligase family.</text>
</comment>
<dbReference type="Pfam" id="PF07478">
    <property type="entry name" value="Dala_Dala_lig_C"/>
    <property type="match status" value="1"/>
</dbReference>
<dbReference type="InterPro" id="IPR011127">
    <property type="entry name" value="Dala_Dala_lig_N"/>
</dbReference>
<dbReference type="InterPro" id="IPR000291">
    <property type="entry name" value="D-Ala_lig_Van_CS"/>
</dbReference>
<dbReference type="Gene3D" id="3.30.470.20">
    <property type="entry name" value="ATP-grasp fold, B domain"/>
    <property type="match status" value="1"/>
</dbReference>
<keyword evidence="4 10" id="KW-0436">Ligase</keyword>
<comment type="pathway">
    <text evidence="10">Cell wall biogenesis; peptidoglycan biosynthesis.</text>
</comment>
<dbReference type="Gene3D" id="3.30.1490.20">
    <property type="entry name" value="ATP-grasp fold, A domain"/>
    <property type="match status" value="1"/>
</dbReference>
<dbReference type="InterPro" id="IPR016185">
    <property type="entry name" value="PreATP-grasp_dom_sf"/>
</dbReference>
<dbReference type="EMBL" id="LT629792">
    <property type="protein sequence ID" value="SDU10066.1"/>
    <property type="molecule type" value="Genomic_DNA"/>
</dbReference>
<dbReference type="Pfam" id="PF01820">
    <property type="entry name" value="Dala_Dala_lig_N"/>
    <property type="match status" value="1"/>
</dbReference>
<evidence type="ECO:0000256" key="5">
    <source>
        <dbReference type="ARBA" id="ARBA00022741"/>
    </source>
</evidence>
<dbReference type="InterPro" id="IPR005905">
    <property type="entry name" value="D_ala_D_ala"/>
</dbReference>